<sequence>MLEMVREKANDEDDGGDWRRRRKHQENPFTRNPCTAKSINKNDAFSKKLQFFGQLDDEPVDPKQELEEWFKAPCIGPLKEHQNTVPRNRRRRAVSATKTKQVAQEIHEDNIQIRQRKSMRFVGVSSAPSASDHDITLEDGQLPTCGVVSKSPECTVPVVNFIYFYESMTCRKTMCAQPKLIPDISPGQSSWTAKVVVAEKNIARTAQRSPVKYQTMVLVDPQILLGLALGVLPRKVVQTKNGTESHIQEVMLINERFETLMMKMWDKFVKGECKQISELINEMPVILVKNLRVSSFNGNLFVPN</sequence>
<dbReference type="AlphaFoldDB" id="A0ABD1SLF2"/>
<organism evidence="2 3">
    <name type="scientific">Forsythia ovata</name>
    <dbReference type="NCBI Taxonomy" id="205694"/>
    <lineage>
        <taxon>Eukaryota</taxon>
        <taxon>Viridiplantae</taxon>
        <taxon>Streptophyta</taxon>
        <taxon>Embryophyta</taxon>
        <taxon>Tracheophyta</taxon>
        <taxon>Spermatophyta</taxon>
        <taxon>Magnoliopsida</taxon>
        <taxon>eudicotyledons</taxon>
        <taxon>Gunneridae</taxon>
        <taxon>Pentapetalae</taxon>
        <taxon>asterids</taxon>
        <taxon>lamiids</taxon>
        <taxon>Lamiales</taxon>
        <taxon>Oleaceae</taxon>
        <taxon>Forsythieae</taxon>
        <taxon>Forsythia</taxon>
    </lineage>
</organism>
<dbReference type="InterPro" id="IPR012340">
    <property type="entry name" value="NA-bd_OB-fold"/>
</dbReference>
<feature type="region of interest" description="Disordered" evidence="1">
    <location>
        <begin position="1"/>
        <end position="32"/>
    </location>
</feature>
<dbReference type="EMBL" id="JBFOLJ010000010">
    <property type="protein sequence ID" value="KAL2501559.1"/>
    <property type="molecule type" value="Genomic_DNA"/>
</dbReference>
<evidence type="ECO:0000313" key="2">
    <source>
        <dbReference type="EMBL" id="KAL2501559.1"/>
    </source>
</evidence>
<evidence type="ECO:0000313" key="3">
    <source>
        <dbReference type="Proteomes" id="UP001604277"/>
    </source>
</evidence>
<accession>A0ABD1SLF2</accession>
<protein>
    <submittedName>
        <fullName evidence="2">Replication protein A 70 kDa DNA-binding subunit B-like</fullName>
    </submittedName>
</protein>
<comment type="caution">
    <text evidence="2">The sequence shown here is derived from an EMBL/GenBank/DDBJ whole genome shotgun (WGS) entry which is preliminary data.</text>
</comment>
<proteinExistence type="predicted"/>
<reference evidence="3" key="1">
    <citation type="submission" date="2024-07" db="EMBL/GenBank/DDBJ databases">
        <title>Two chromosome-level genome assemblies of Korean endemic species Abeliophyllum distichum and Forsythia ovata (Oleaceae).</title>
        <authorList>
            <person name="Jang H."/>
        </authorList>
    </citation>
    <scope>NUCLEOTIDE SEQUENCE [LARGE SCALE GENOMIC DNA]</scope>
</reference>
<keyword evidence="3" id="KW-1185">Reference proteome</keyword>
<name>A0ABD1SLF2_9LAMI</name>
<evidence type="ECO:0000256" key="1">
    <source>
        <dbReference type="SAM" id="MobiDB-lite"/>
    </source>
</evidence>
<dbReference type="Gene3D" id="2.40.50.140">
    <property type="entry name" value="Nucleic acid-binding proteins"/>
    <property type="match status" value="1"/>
</dbReference>
<dbReference type="Proteomes" id="UP001604277">
    <property type="component" value="Unassembled WGS sequence"/>
</dbReference>
<gene>
    <name evidence="2" type="ORF">Fot_35407</name>
</gene>